<gene>
    <name evidence="1" type="ORF">KL86PLE_100146</name>
</gene>
<name>A0A212L1E7_9HYPH</name>
<sequence>MGKGAFWIIAGPNGVGKTTYAFGNLRQTAGTVRFVNLDEIARGLSPLEPALAERDAARIAIDRAHAFIADGVTFAMETTLSGRTHFHLAEEARAAGLDVNLHYFSVADPQICLERIARRVAMGGHDVPADVVARRLERSVDNVHAFTRLCTLWRIFDSSTLPPKLAAEGKGAETVFVDPSIRDRLHGTLRSWI</sequence>
<dbReference type="AlphaFoldDB" id="A0A212L1E7"/>
<dbReference type="SUPFAM" id="SSF52540">
    <property type="entry name" value="P-loop containing nucleoside triphosphate hydrolases"/>
    <property type="match status" value="1"/>
</dbReference>
<protein>
    <recommendedName>
        <fullName evidence="2">UDP-N-acetylglucosamine kinase</fullName>
    </recommendedName>
</protein>
<evidence type="ECO:0000313" key="1">
    <source>
        <dbReference type="EMBL" id="SCM71394.1"/>
    </source>
</evidence>
<dbReference type="CDD" id="cd00267">
    <property type="entry name" value="ABC_ATPase"/>
    <property type="match status" value="1"/>
</dbReference>
<dbReference type="Pfam" id="PF13671">
    <property type="entry name" value="AAA_33"/>
    <property type="match status" value="1"/>
</dbReference>
<evidence type="ECO:0008006" key="2">
    <source>
        <dbReference type="Google" id="ProtNLM"/>
    </source>
</evidence>
<reference evidence="1" key="1">
    <citation type="submission" date="2016-08" db="EMBL/GenBank/DDBJ databases">
        <authorList>
            <person name="Seilhamer J.J."/>
        </authorList>
    </citation>
    <scope>NUCLEOTIDE SEQUENCE</scope>
    <source>
        <strain evidence="1">86</strain>
    </source>
</reference>
<dbReference type="Gene3D" id="3.40.50.300">
    <property type="entry name" value="P-loop containing nucleotide triphosphate hydrolases"/>
    <property type="match status" value="1"/>
</dbReference>
<dbReference type="InterPro" id="IPR027417">
    <property type="entry name" value="P-loop_NTPase"/>
</dbReference>
<organism evidence="1">
    <name type="scientific">uncultured Pleomorphomonas sp</name>
    <dbReference type="NCBI Taxonomy" id="442121"/>
    <lineage>
        <taxon>Bacteria</taxon>
        <taxon>Pseudomonadati</taxon>
        <taxon>Pseudomonadota</taxon>
        <taxon>Alphaproteobacteria</taxon>
        <taxon>Hyphomicrobiales</taxon>
        <taxon>Pleomorphomonadaceae</taxon>
        <taxon>Pleomorphomonas</taxon>
        <taxon>environmental samples</taxon>
    </lineage>
</organism>
<proteinExistence type="predicted"/>
<dbReference type="PANTHER" id="PTHR39206">
    <property type="entry name" value="SLL8004 PROTEIN"/>
    <property type="match status" value="1"/>
</dbReference>
<dbReference type="RefSeq" id="WP_288198970.1">
    <property type="nucleotide sequence ID" value="NZ_LT608334.1"/>
</dbReference>
<dbReference type="EMBL" id="FMJD01000002">
    <property type="protein sequence ID" value="SCM71394.1"/>
    <property type="molecule type" value="Genomic_DNA"/>
</dbReference>
<accession>A0A212L1E7</accession>
<dbReference type="PANTHER" id="PTHR39206:SF1">
    <property type="entry name" value="SLL8004 PROTEIN"/>
    <property type="match status" value="1"/>
</dbReference>